<evidence type="ECO:0000256" key="7">
    <source>
        <dbReference type="ARBA" id="ARBA00022840"/>
    </source>
</evidence>
<dbReference type="PRINTS" id="PR00474">
    <property type="entry name" value="GLU5KINASE"/>
</dbReference>
<dbReference type="Proteomes" id="UP000241436">
    <property type="component" value="Unassembled WGS sequence"/>
</dbReference>
<feature type="binding site" evidence="8">
    <location>
        <position position="80"/>
    </location>
    <ligand>
        <name>substrate</name>
    </ligand>
</feature>
<dbReference type="OrthoDB" id="9804434at2"/>
<dbReference type="NCBIfam" id="TIGR01027">
    <property type="entry name" value="proB"/>
    <property type="match status" value="1"/>
</dbReference>
<evidence type="ECO:0000313" key="10">
    <source>
        <dbReference type="EMBL" id="PTL35803.1"/>
    </source>
</evidence>
<evidence type="ECO:0000256" key="3">
    <source>
        <dbReference type="ARBA" id="ARBA00022650"/>
    </source>
</evidence>
<feature type="binding site" evidence="8">
    <location>
        <begin position="241"/>
        <end position="247"/>
    </location>
    <ligand>
        <name>ATP</name>
        <dbReference type="ChEBI" id="CHEBI:30616"/>
    </ligand>
</feature>
<reference evidence="11" key="2">
    <citation type="journal article" date="2018" name="Environ. Microbiol.">
        <title>Bloom of a denitrifying methanotroph, 'Candidatus Methylomirabilis limnetica', in a deep stratified lake.</title>
        <authorList>
            <person name="Graf J.S."/>
            <person name="Mayr M.J."/>
            <person name="Marchant H.K."/>
            <person name="Tienken D."/>
            <person name="Hach P.F."/>
            <person name="Brand A."/>
            <person name="Schubert C.J."/>
            <person name="Kuypers M.M."/>
            <person name="Milucka J."/>
        </authorList>
    </citation>
    <scope>NUCLEOTIDE SEQUENCE [LARGE SCALE GENOMIC DNA]</scope>
    <source>
        <strain evidence="11">Zug</strain>
    </source>
</reference>
<proteinExistence type="inferred from homology"/>
<dbReference type="Gene3D" id="3.40.1160.10">
    <property type="entry name" value="Acetylglutamate kinase-like"/>
    <property type="match status" value="1"/>
</dbReference>
<dbReference type="GO" id="GO:0005829">
    <property type="term" value="C:cytosol"/>
    <property type="evidence" value="ECO:0007669"/>
    <property type="project" value="TreeGrafter"/>
</dbReference>
<dbReference type="GO" id="GO:0004349">
    <property type="term" value="F:glutamate 5-kinase activity"/>
    <property type="evidence" value="ECO:0007669"/>
    <property type="project" value="UniProtKB-UniRule"/>
</dbReference>
<dbReference type="GO" id="GO:0003723">
    <property type="term" value="F:RNA binding"/>
    <property type="evidence" value="ECO:0007669"/>
    <property type="project" value="InterPro"/>
</dbReference>
<dbReference type="InterPro" id="IPR001048">
    <property type="entry name" value="Asp/Glu/Uridylate_kinase"/>
</dbReference>
<dbReference type="InterPro" id="IPR041739">
    <property type="entry name" value="G5K_ProB"/>
</dbReference>
<keyword evidence="6 8" id="KW-0418">Kinase</keyword>
<keyword evidence="5 8" id="KW-0547">Nucleotide-binding</keyword>
<dbReference type="InterPro" id="IPR002478">
    <property type="entry name" value="PUA"/>
</dbReference>
<comment type="function">
    <text evidence="8">Catalyzes the transfer of a phosphate group to glutamate to form L-glutamate 5-phosphate.</text>
</comment>
<reference evidence="10 11" key="1">
    <citation type="submission" date="2017-09" db="EMBL/GenBank/DDBJ databases">
        <title>Bloom of a denitrifying methanotroph, Candidatus Methylomirabilis limnetica, in a deep stratified lake.</title>
        <authorList>
            <person name="Graf J.S."/>
            <person name="Marchant H.K."/>
            <person name="Tienken D."/>
            <person name="Hach P.F."/>
            <person name="Brand A."/>
            <person name="Schubert C.J."/>
            <person name="Kuypers M.M."/>
            <person name="Milucka J."/>
        </authorList>
    </citation>
    <scope>NUCLEOTIDE SEQUENCE [LARGE SCALE GENOMIC DNA]</scope>
    <source>
        <strain evidence="10 11">Zug</strain>
    </source>
</reference>
<dbReference type="InterPro" id="IPR001057">
    <property type="entry name" value="Glu/AcGlu_kinase"/>
</dbReference>
<dbReference type="RefSeq" id="WP_107562630.1">
    <property type="nucleotide sequence ID" value="NZ_NVQC01000022.1"/>
</dbReference>
<dbReference type="EMBL" id="NVQC01000022">
    <property type="protein sequence ID" value="PTL35803.1"/>
    <property type="molecule type" value="Genomic_DNA"/>
</dbReference>
<keyword evidence="3 8" id="KW-0641">Proline biosynthesis</keyword>
<dbReference type="CDD" id="cd21157">
    <property type="entry name" value="PUA_G5K"/>
    <property type="match status" value="1"/>
</dbReference>
<dbReference type="SUPFAM" id="SSF88697">
    <property type="entry name" value="PUA domain-like"/>
    <property type="match status" value="1"/>
</dbReference>
<dbReference type="PANTHER" id="PTHR43654">
    <property type="entry name" value="GLUTAMATE 5-KINASE"/>
    <property type="match status" value="1"/>
</dbReference>
<dbReference type="Pfam" id="PF00696">
    <property type="entry name" value="AA_kinase"/>
    <property type="match status" value="1"/>
</dbReference>
<dbReference type="EC" id="2.7.2.11" evidence="8"/>
<evidence type="ECO:0000256" key="1">
    <source>
        <dbReference type="ARBA" id="ARBA00022490"/>
    </source>
</evidence>
<gene>
    <name evidence="8 10" type="primary">proB</name>
    <name evidence="10" type="ORF">CLG94_08600</name>
</gene>
<comment type="caution">
    <text evidence="10">The sequence shown here is derived from an EMBL/GenBank/DDBJ whole genome shotgun (WGS) entry which is preliminary data.</text>
</comment>
<dbReference type="PROSITE" id="PS50890">
    <property type="entry name" value="PUA"/>
    <property type="match status" value="1"/>
</dbReference>
<keyword evidence="1 8" id="KW-0963">Cytoplasm</keyword>
<protein>
    <recommendedName>
        <fullName evidence="8">Glutamate 5-kinase</fullName>
        <ecNumber evidence="8">2.7.2.11</ecNumber>
    </recommendedName>
    <alternativeName>
        <fullName evidence="8">Gamma-glutamyl kinase</fullName>
        <shortName evidence="8">GK</shortName>
    </alternativeName>
</protein>
<dbReference type="SMART" id="SM00359">
    <property type="entry name" value="PUA"/>
    <property type="match status" value="1"/>
</dbReference>
<dbReference type="GO" id="GO:0055129">
    <property type="term" value="P:L-proline biosynthetic process"/>
    <property type="evidence" value="ECO:0007669"/>
    <property type="project" value="UniProtKB-UniRule"/>
</dbReference>
<dbReference type="AlphaFoldDB" id="A0A2T4TXF4"/>
<feature type="binding site" evidence="8">
    <location>
        <position position="40"/>
    </location>
    <ligand>
        <name>ATP</name>
        <dbReference type="ChEBI" id="CHEBI:30616"/>
    </ligand>
</feature>
<dbReference type="PIRSF" id="PIRSF000729">
    <property type="entry name" value="GK"/>
    <property type="match status" value="1"/>
</dbReference>
<organism evidence="10 11">
    <name type="scientific">Candidatus Methylomirabilis limnetica</name>
    <dbReference type="NCBI Taxonomy" id="2033718"/>
    <lineage>
        <taxon>Bacteria</taxon>
        <taxon>Candidatus Methylomirabilota</taxon>
        <taxon>Candidatus Methylomirabilia</taxon>
        <taxon>Candidatus Methylomirabilales</taxon>
        <taxon>Candidatus Methylomirabilaceae</taxon>
        <taxon>Candidatus Methylomirabilis</taxon>
    </lineage>
</organism>
<comment type="subcellular location">
    <subcellularLocation>
        <location evidence="8">Cytoplasm</location>
    </subcellularLocation>
</comment>
<dbReference type="PANTHER" id="PTHR43654:SF1">
    <property type="entry name" value="ISOPENTENYL PHOSPHATE KINASE"/>
    <property type="match status" value="1"/>
</dbReference>
<comment type="similarity">
    <text evidence="8">Belongs to the glutamate 5-kinase family.</text>
</comment>
<evidence type="ECO:0000256" key="6">
    <source>
        <dbReference type="ARBA" id="ARBA00022777"/>
    </source>
</evidence>
<dbReference type="InterPro" id="IPR011529">
    <property type="entry name" value="Glu_5kinase"/>
</dbReference>
<dbReference type="UniPathway" id="UPA00098">
    <property type="reaction ID" value="UER00359"/>
</dbReference>
<dbReference type="InterPro" id="IPR005715">
    <property type="entry name" value="Glu_5kinase/COase_Synthase"/>
</dbReference>
<evidence type="ECO:0000259" key="9">
    <source>
        <dbReference type="SMART" id="SM00359"/>
    </source>
</evidence>
<keyword evidence="7 8" id="KW-0067">ATP-binding</keyword>
<evidence type="ECO:0000256" key="2">
    <source>
        <dbReference type="ARBA" id="ARBA00022605"/>
    </source>
</evidence>
<dbReference type="FunFam" id="2.30.130.10:FF:000007">
    <property type="entry name" value="Glutamate 5-kinase"/>
    <property type="match status" value="1"/>
</dbReference>
<evidence type="ECO:0000256" key="4">
    <source>
        <dbReference type="ARBA" id="ARBA00022679"/>
    </source>
</evidence>
<dbReference type="Gene3D" id="2.30.130.10">
    <property type="entry name" value="PUA domain"/>
    <property type="match status" value="1"/>
</dbReference>
<dbReference type="InterPro" id="IPR036393">
    <property type="entry name" value="AceGlu_kinase-like_sf"/>
</dbReference>
<evidence type="ECO:0000313" key="11">
    <source>
        <dbReference type="Proteomes" id="UP000241436"/>
    </source>
</evidence>
<dbReference type="InterPro" id="IPR036974">
    <property type="entry name" value="PUA_sf"/>
</dbReference>
<dbReference type="CDD" id="cd04242">
    <property type="entry name" value="AAK_G5K_ProB"/>
    <property type="match status" value="1"/>
</dbReference>
<dbReference type="GO" id="GO:0005524">
    <property type="term" value="F:ATP binding"/>
    <property type="evidence" value="ECO:0007669"/>
    <property type="project" value="UniProtKB-KW"/>
</dbReference>
<evidence type="ECO:0000256" key="8">
    <source>
        <dbReference type="HAMAP-Rule" id="MF_00456"/>
    </source>
</evidence>
<dbReference type="InterPro" id="IPR019797">
    <property type="entry name" value="Glutamate_5-kinase_CS"/>
</dbReference>
<dbReference type="HAMAP" id="MF_00456">
    <property type="entry name" value="ProB"/>
    <property type="match status" value="1"/>
</dbReference>
<keyword evidence="4 8" id="KW-0808">Transferase</keyword>
<evidence type="ECO:0000256" key="5">
    <source>
        <dbReference type="ARBA" id="ARBA00022741"/>
    </source>
</evidence>
<name>A0A2T4TXF4_9BACT</name>
<dbReference type="SUPFAM" id="SSF53633">
    <property type="entry name" value="Carbamate kinase-like"/>
    <property type="match status" value="1"/>
</dbReference>
<feature type="binding site" evidence="8">
    <location>
        <begin position="199"/>
        <end position="200"/>
    </location>
    <ligand>
        <name>ATP</name>
        <dbReference type="ChEBI" id="CHEBI:30616"/>
    </ligand>
</feature>
<dbReference type="FunFam" id="3.40.1160.10:FF:000018">
    <property type="entry name" value="Glutamate 5-kinase"/>
    <property type="match status" value="1"/>
</dbReference>
<dbReference type="PROSITE" id="PS00902">
    <property type="entry name" value="GLUTAMATE_5_KINASE"/>
    <property type="match status" value="1"/>
</dbReference>
<keyword evidence="11" id="KW-1185">Reference proteome</keyword>
<sequence>MSRAERSSPDDRAAPSTKPVVALIEPLRAGVREAKRLVVKVGSAVLSKGDVALHQATLERICRELVWLRKEGCQVVLVSSGAILAGMSRLGLTERPGSIPLKQAAAAVGQSLLMRHYEEAFAPYGQKLGQLLLTQEDFRSRHRYLNARNTLFTLLHLGVLPVINENDTVAVEEIKFGDNDHLSVLVATLLGADLLVILTDLDGLYTADPRKDPHARLVHEVPRRSTDLHLWADESGTGLGTGGMVTKVEAARRAAASGIPTIIANGLVEGTLERIIHGEAVGTIFQASASRMRSRKRWLAFATEPRGRITVDAGAKEALIRHGKSLLPSGVVSIDGGFEGGEVVILCDIEGIEFARGVANYDAEQVERIKGIKSNQIEDTLGAKLFDEVVHRDNLVILCNYSGV</sequence>
<feature type="binding site" evidence="8">
    <location>
        <position position="167"/>
    </location>
    <ligand>
        <name>substrate</name>
    </ligand>
</feature>
<accession>A0A2T4TXF4</accession>
<comment type="pathway">
    <text evidence="8">Amino-acid biosynthesis; L-proline biosynthesis; L-glutamate 5-semialdehyde from L-glutamate: step 1/2.</text>
</comment>
<feature type="binding site" evidence="8">
    <location>
        <position position="179"/>
    </location>
    <ligand>
        <name>substrate</name>
    </ligand>
</feature>
<dbReference type="InterPro" id="IPR015947">
    <property type="entry name" value="PUA-like_sf"/>
</dbReference>
<dbReference type="Pfam" id="PF01472">
    <property type="entry name" value="PUA"/>
    <property type="match status" value="1"/>
</dbReference>
<comment type="catalytic activity">
    <reaction evidence="8">
        <text>L-glutamate + ATP = L-glutamyl 5-phosphate + ADP</text>
        <dbReference type="Rhea" id="RHEA:14877"/>
        <dbReference type="ChEBI" id="CHEBI:29985"/>
        <dbReference type="ChEBI" id="CHEBI:30616"/>
        <dbReference type="ChEBI" id="CHEBI:58274"/>
        <dbReference type="ChEBI" id="CHEBI:456216"/>
        <dbReference type="EC" id="2.7.2.11"/>
    </reaction>
</comment>
<feature type="domain" description="PUA" evidence="9">
    <location>
        <begin position="307"/>
        <end position="390"/>
    </location>
</feature>
<keyword evidence="2 8" id="KW-0028">Amino-acid biosynthesis</keyword>